<dbReference type="SMART" id="SM00721">
    <property type="entry name" value="BAR"/>
    <property type="match status" value="1"/>
</dbReference>
<keyword evidence="2" id="KW-0547">Nucleotide-binding</keyword>
<dbReference type="SUPFAM" id="SSF52540">
    <property type="entry name" value="P-loop containing nucleoside triphosphate hydrolases"/>
    <property type="match status" value="2"/>
</dbReference>
<keyword evidence="20" id="KW-1185">Reference proteome</keyword>
<evidence type="ECO:0000256" key="11">
    <source>
        <dbReference type="SAM" id="Coils"/>
    </source>
</evidence>
<dbReference type="Proteomes" id="UP000053317">
    <property type="component" value="Unassembled WGS sequence"/>
</dbReference>
<dbReference type="Pfam" id="PF00439">
    <property type="entry name" value="Bromodomain"/>
    <property type="match status" value="1"/>
</dbReference>
<dbReference type="SMART" id="SM00490">
    <property type="entry name" value="HELICc"/>
    <property type="match status" value="1"/>
</dbReference>
<dbReference type="Gene3D" id="3.40.50.10810">
    <property type="entry name" value="Tandem AAA-ATPase domain"/>
    <property type="match status" value="1"/>
</dbReference>
<evidence type="ECO:0000256" key="10">
    <source>
        <dbReference type="PROSITE-ProRule" id="PRU00035"/>
    </source>
</evidence>
<evidence type="ECO:0000256" key="1">
    <source>
        <dbReference type="ARBA" id="ARBA00004123"/>
    </source>
</evidence>
<feature type="compositionally biased region" description="Basic residues" evidence="12">
    <location>
        <begin position="1563"/>
        <end position="1573"/>
    </location>
</feature>
<dbReference type="GO" id="GO:0042148">
    <property type="term" value="P:DNA strand invasion"/>
    <property type="evidence" value="ECO:0007669"/>
    <property type="project" value="EnsemblFungi"/>
</dbReference>
<feature type="domain" description="HSA" evidence="17">
    <location>
        <begin position="751"/>
        <end position="823"/>
    </location>
</feature>
<feature type="compositionally biased region" description="Polar residues" evidence="12">
    <location>
        <begin position="1737"/>
        <end position="1756"/>
    </location>
</feature>
<dbReference type="Pfam" id="PF00176">
    <property type="entry name" value="SNF2-rel_dom"/>
    <property type="match status" value="1"/>
</dbReference>
<dbReference type="PROSITE" id="PS51204">
    <property type="entry name" value="HSA"/>
    <property type="match status" value="1"/>
</dbReference>
<feature type="compositionally biased region" description="Low complexity" evidence="12">
    <location>
        <begin position="509"/>
        <end position="523"/>
    </location>
</feature>
<dbReference type="Gene3D" id="1.20.920.10">
    <property type="entry name" value="Bromodomain-like"/>
    <property type="match status" value="1"/>
</dbReference>
<dbReference type="InterPro" id="IPR004148">
    <property type="entry name" value="BAR_dom"/>
</dbReference>
<dbReference type="GO" id="GO:0034198">
    <property type="term" value="P:cellular response to amino acid starvation"/>
    <property type="evidence" value="ECO:0007669"/>
    <property type="project" value="EnsemblFungi"/>
</dbReference>
<dbReference type="GO" id="GO:2000219">
    <property type="term" value="P:positive regulation of invasive growth in response to glucose limitation"/>
    <property type="evidence" value="ECO:0007669"/>
    <property type="project" value="EnsemblFungi"/>
</dbReference>
<name>A0A0G2ESH5_PHACM</name>
<feature type="compositionally biased region" description="Low complexity" evidence="12">
    <location>
        <begin position="464"/>
        <end position="487"/>
    </location>
</feature>
<evidence type="ECO:0000313" key="20">
    <source>
        <dbReference type="Proteomes" id="UP000053317"/>
    </source>
</evidence>
<keyword evidence="5" id="KW-0067">ATP-binding</keyword>
<dbReference type="InterPro" id="IPR014001">
    <property type="entry name" value="Helicase_ATP-bd"/>
</dbReference>
<keyword evidence="4" id="KW-0347">Helicase</keyword>
<dbReference type="GO" id="GO:0031496">
    <property type="term" value="P:positive regulation of mating type switching"/>
    <property type="evidence" value="ECO:0007669"/>
    <property type="project" value="EnsemblFungi"/>
</dbReference>
<dbReference type="Pfam" id="PF07529">
    <property type="entry name" value="HSA"/>
    <property type="match status" value="1"/>
</dbReference>
<feature type="compositionally biased region" description="Acidic residues" evidence="12">
    <location>
        <begin position="875"/>
        <end position="888"/>
    </location>
</feature>
<dbReference type="SMART" id="SM00951">
    <property type="entry name" value="QLQ"/>
    <property type="match status" value="1"/>
</dbReference>
<dbReference type="InterPro" id="IPR036427">
    <property type="entry name" value="Bromodomain-like_sf"/>
</dbReference>
<dbReference type="GO" id="GO:0140015">
    <property type="term" value="F:histone H3K14ac reader activity"/>
    <property type="evidence" value="ECO:0007669"/>
    <property type="project" value="EnsemblFungi"/>
</dbReference>
<dbReference type="OrthoDB" id="5857104at2759"/>
<dbReference type="GO" id="GO:0061629">
    <property type="term" value="F:RNA polymerase II-specific DNA-binding transcription factor binding"/>
    <property type="evidence" value="ECO:0007669"/>
    <property type="project" value="EnsemblFungi"/>
</dbReference>
<dbReference type="PROSITE" id="PS51666">
    <property type="entry name" value="QLQ"/>
    <property type="match status" value="1"/>
</dbReference>
<feature type="domain" description="Bromo" evidence="13">
    <location>
        <begin position="1640"/>
        <end position="1713"/>
    </location>
</feature>
<dbReference type="PROSITE" id="PS51194">
    <property type="entry name" value="HELICASE_CTER"/>
    <property type="match status" value="1"/>
</dbReference>
<dbReference type="GO" id="GO:1900189">
    <property type="term" value="P:positive regulation of cell adhesion involved in single-species biofilm formation"/>
    <property type="evidence" value="ECO:0007669"/>
    <property type="project" value="EnsemblFungi"/>
</dbReference>
<keyword evidence="9" id="KW-0539">Nucleus</keyword>
<evidence type="ECO:0000256" key="5">
    <source>
        <dbReference type="ARBA" id="ARBA00022840"/>
    </source>
</evidence>
<dbReference type="Gene3D" id="1.20.5.170">
    <property type="match status" value="1"/>
</dbReference>
<dbReference type="Pfam" id="PF08880">
    <property type="entry name" value="QLQ"/>
    <property type="match status" value="1"/>
</dbReference>
<evidence type="ECO:0000256" key="2">
    <source>
        <dbReference type="ARBA" id="ARBA00022741"/>
    </source>
</evidence>
<feature type="domain" description="Helicase ATP-binding" evidence="15">
    <location>
        <begin position="930"/>
        <end position="1095"/>
    </location>
</feature>
<comment type="subcellular location">
    <subcellularLocation>
        <location evidence="1">Nucleus</location>
    </subcellularLocation>
</comment>
<dbReference type="SMART" id="SM00487">
    <property type="entry name" value="DEXDc"/>
    <property type="match status" value="1"/>
</dbReference>
<dbReference type="GO" id="GO:0006261">
    <property type="term" value="P:DNA-templated DNA replication"/>
    <property type="evidence" value="ECO:0007669"/>
    <property type="project" value="EnsemblFungi"/>
</dbReference>
<dbReference type="EMBL" id="LCWF01000039">
    <property type="protein sequence ID" value="KKY25692.1"/>
    <property type="molecule type" value="Genomic_DNA"/>
</dbReference>
<reference evidence="19 20" key="2">
    <citation type="submission" date="2015-05" db="EMBL/GenBank/DDBJ databases">
        <authorList>
            <person name="Morales-Cruz A."/>
            <person name="Amrine K.C."/>
            <person name="Cantu D."/>
        </authorList>
    </citation>
    <scope>NUCLEOTIDE SEQUENCE [LARGE SCALE GENOMIC DNA]</scope>
    <source>
        <strain evidence="19">UCRPC4</strain>
    </source>
</reference>
<dbReference type="SMART" id="SM00573">
    <property type="entry name" value="HSA"/>
    <property type="match status" value="1"/>
</dbReference>
<dbReference type="GO" id="GO:0006302">
    <property type="term" value="P:double-strand break repair"/>
    <property type="evidence" value="ECO:0007669"/>
    <property type="project" value="EnsemblFungi"/>
</dbReference>
<feature type="region of interest" description="Disordered" evidence="12">
    <location>
        <begin position="464"/>
        <end position="524"/>
    </location>
</feature>
<feature type="region of interest" description="Disordered" evidence="12">
    <location>
        <begin position="565"/>
        <end position="588"/>
    </location>
</feature>
<dbReference type="InterPro" id="IPR014978">
    <property type="entry name" value="Gln-Leu-Gln_QLQ"/>
</dbReference>
<evidence type="ECO:0000256" key="3">
    <source>
        <dbReference type="ARBA" id="ARBA00022801"/>
    </source>
</evidence>
<feature type="compositionally biased region" description="Basic residues" evidence="12">
    <location>
        <begin position="1530"/>
        <end position="1542"/>
    </location>
</feature>
<evidence type="ECO:0000313" key="19">
    <source>
        <dbReference type="EMBL" id="KKY25692.1"/>
    </source>
</evidence>
<dbReference type="InterPro" id="IPR049730">
    <property type="entry name" value="SNF2/RAD54-like_C"/>
</dbReference>
<dbReference type="FunFam" id="3.40.50.10810:FF:000008">
    <property type="entry name" value="Chromatin structure-remodeling complex subunit snf21"/>
    <property type="match status" value="1"/>
</dbReference>
<evidence type="ECO:0000259" key="18">
    <source>
        <dbReference type="PROSITE" id="PS51666"/>
    </source>
</evidence>
<dbReference type="InterPro" id="IPR000330">
    <property type="entry name" value="SNF2_N"/>
</dbReference>
<dbReference type="Pfam" id="PF00271">
    <property type="entry name" value="Helicase_C"/>
    <property type="match status" value="1"/>
</dbReference>
<dbReference type="InterPro" id="IPR027267">
    <property type="entry name" value="AH/BAR_dom_sf"/>
</dbReference>
<evidence type="ECO:0000256" key="12">
    <source>
        <dbReference type="SAM" id="MobiDB-lite"/>
    </source>
</evidence>
<evidence type="ECO:0000259" key="15">
    <source>
        <dbReference type="PROSITE" id="PS51192"/>
    </source>
</evidence>
<dbReference type="CDD" id="cd18793">
    <property type="entry name" value="SF2_C_SNF"/>
    <property type="match status" value="1"/>
</dbReference>
<dbReference type="SMART" id="SM01314">
    <property type="entry name" value="SnAC"/>
    <property type="match status" value="1"/>
</dbReference>
<evidence type="ECO:0000259" key="17">
    <source>
        <dbReference type="PROSITE" id="PS51204"/>
    </source>
</evidence>
<evidence type="ECO:0000256" key="6">
    <source>
        <dbReference type="ARBA" id="ARBA00023015"/>
    </source>
</evidence>
<dbReference type="InterPro" id="IPR029295">
    <property type="entry name" value="SnAC"/>
</dbReference>
<dbReference type="InterPro" id="IPR001650">
    <property type="entry name" value="Helicase_C-like"/>
</dbReference>
<dbReference type="PROSITE" id="PS51192">
    <property type="entry name" value="HELICASE_ATP_BIND_1"/>
    <property type="match status" value="1"/>
</dbReference>
<dbReference type="GO" id="GO:0000182">
    <property type="term" value="F:rDNA binding"/>
    <property type="evidence" value="ECO:0007669"/>
    <property type="project" value="EnsemblFungi"/>
</dbReference>
<dbReference type="Gene3D" id="3.40.50.300">
    <property type="entry name" value="P-loop containing nucleotide triphosphate hydrolases"/>
    <property type="match status" value="1"/>
</dbReference>
<feature type="compositionally biased region" description="Acidic residues" evidence="12">
    <location>
        <begin position="1550"/>
        <end position="1559"/>
    </location>
</feature>
<feature type="compositionally biased region" description="Polar residues" evidence="12">
    <location>
        <begin position="225"/>
        <end position="239"/>
    </location>
</feature>
<dbReference type="FunFam" id="3.40.50.300:FF:000843">
    <property type="entry name" value="Chromatin structure-remodeling complex subunit snf21"/>
    <property type="match status" value="1"/>
</dbReference>
<comment type="caution">
    <text evidence="19">The sequence shown here is derived from an EMBL/GenBank/DDBJ whole genome shotgun (WGS) entry which is preliminary data.</text>
</comment>
<dbReference type="GO" id="GO:0005737">
    <property type="term" value="C:cytoplasm"/>
    <property type="evidence" value="ECO:0007669"/>
    <property type="project" value="InterPro"/>
</dbReference>
<evidence type="ECO:0000259" key="16">
    <source>
        <dbReference type="PROSITE" id="PS51194"/>
    </source>
</evidence>
<feature type="region of interest" description="Disordered" evidence="12">
    <location>
        <begin position="1702"/>
        <end position="1762"/>
    </location>
</feature>
<dbReference type="GO" id="GO:0140008">
    <property type="term" value="F:histone H4 reader activity"/>
    <property type="evidence" value="ECO:0007669"/>
    <property type="project" value="EnsemblFungi"/>
</dbReference>
<dbReference type="GO" id="GO:0045944">
    <property type="term" value="P:positive regulation of transcription by RNA polymerase II"/>
    <property type="evidence" value="ECO:0007669"/>
    <property type="project" value="EnsemblFungi"/>
</dbReference>
<dbReference type="GO" id="GO:0016514">
    <property type="term" value="C:SWI/SNF complex"/>
    <property type="evidence" value="ECO:0007669"/>
    <property type="project" value="EnsemblFungi"/>
</dbReference>
<dbReference type="Pfam" id="PF03114">
    <property type="entry name" value="BAR"/>
    <property type="match status" value="1"/>
</dbReference>
<dbReference type="GO" id="GO:0042393">
    <property type="term" value="F:histone binding"/>
    <property type="evidence" value="ECO:0007669"/>
    <property type="project" value="InterPro"/>
</dbReference>
<dbReference type="CDD" id="cd17996">
    <property type="entry name" value="DEXHc_SMARCA2_SMARCA4"/>
    <property type="match status" value="1"/>
</dbReference>
<protein>
    <submittedName>
        <fullName evidence="19">Putative rsc complex subunit</fullName>
    </submittedName>
</protein>
<dbReference type="Gene3D" id="1.20.1270.60">
    <property type="entry name" value="Arfaptin homology (AH) domain/BAR domain"/>
    <property type="match status" value="1"/>
</dbReference>
<reference evidence="19 20" key="1">
    <citation type="submission" date="2015-05" db="EMBL/GenBank/DDBJ databases">
        <title>Distinctive expansion of gene families associated with plant cell wall degradation and secondary metabolism in the genomes of grapevine trunk pathogens.</title>
        <authorList>
            <person name="Lawrence D.P."/>
            <person name="Travadon R."/>
            <person name="Rolshausen P.E."/>
            <person name="Baumgartner K."/>
        </authorList>
    </citation>
    <scope>NUCLEOTIDE SEQUENCE [LARGE SCALE GENOMIC DNA]</scope>
    <source>
        <strain evidence="19">UCRPC4</strain>
    </source>
</reference>
<dbReference type="PANTHER" id="PTHR10799">
    <property type="entry name" value="SNF2/RAD54 HELICASE FAMILY"/>
    <property type="match status" value="1"/>
</dbReference>
<accession>A0A0G2ESH5</accession>
<feature type="region of interest" description="Disordered" evidence="12">
    <location>
        <begin position="870"/>
        <end position="890"/>
    </location>
</feature>
<evidence type="ECO:0000256" key="8">
    <source>
        <dbReference type="ARBA" id="ARBA00023163"/>
    </source>
</evidence>
<evidence type="ECO:0000256" key="9">
    <source>
        <dbReference type="ARBA" id="ARBA00023242"/>
    </source>
</evidence>
<evidence type="ECO:0000259" key="14">
    <source>
        <dbReference type="PROSITE" id="PS51021"/>
    </source>
</evidence>
<feature type="domain" description="QLQ" evidence="18">
    <location>
        <begin position="527"/>
        <end position="562"/>
    </location>
</feature>
<evidence type="ECO:0000259" key="13">
    <source>
        <dbReference type="PROSITE" id="PS50014"/>
    </source>
</evidence>
<dbReference type="GO" id="GO:0004386">
    <property type="term" value="F:helicase activity"/>
    <property type="evidence" value="ECO:0007669"/>
    <property type="project" value="UniProtKB-KW"/>
</dbReference>
<feature type="coiled-coil region" evidence="11">
    <location>
        <begin position="740"/>
        <end position="767"/>
    </location>
</feature>
<evidence type="ECO:0000256" key="7">
    <source>
        <dbReference type="ARBA" id="ARBA00023117"/>
    </source>
</evidence>
<feature type="region of interest" description="Disordered" evidence="12">
    <location>
        <begin position="225"/>
        <end position="379"/>
    </location>
</feature>
<dbReference type="InterPro" id="IPR014012">
    <property type="entry name" value="HSA_dom"/>
</dbReference>
<gene>
    <name evidence="19" type="ORF">UCRPC4_g01605</name>
</gene>
<keyword evidence="8" id="KW-0804">Transcription</keyword>
<dbReference type="PROSITE" id="PS50014">
    <property type="entry name" value="BROMODOMAIN_2"/>
    <property type="match status" value="1"/>
</dbReference>
<proteinExistence type="predicted"/>
<keyword evidence="6" id="KW-0805">Transcription regulation</keyword>
<keyword evidence="7 10" id="KW-0103">Bromodomain</keyword>
<dbReference type="InterPro" id="IPR038718">
    <property type="entry name" value="SNF2-like_sf"/>
</dbReference>
<dbReference type="GO" id="GO:0045815">
    <property type="term" value="P:transcription initiation-coupled chromatin remodeling"/>
    <property type="evidence" value="ECO:0007669"/>
    <property type="project" value="EnsemblFungi"/>
</dbReference>
<dbReference type="InterPro" id="IPR027417">
    <property type="entry name" value="P-loop_NTPase"/>
</dbReference>
<feature type="compositionally biased region" description="Polar residues" evidence="12">
    <location>
        <begin position="319"/>
        <end position="330"/>
    </location>
</feature>
<dbReference type="PROSITE" id="PS51021">
    <property type="entry name" value="BAR"/>
    <property type="match status" value="1"/>
</dbReference>
<sequence length="1762" mass="200143">MNVNKKLDRLKQWAGERMGGEVKTSVSDDFKRMEKIHKSMTSYVKALSKRNEGEDREKTLPVGRLGSTMIAHGEDFEDNSEYGQCLIAFGRVNERIARLQETYVNNATSSWLESLERSLAQMKEYQAARKKLEQRRLAYDTSLTKMQKAKREDFRVEEELRSQKAKYEEASDDVYRRMQDIKEAETETVTDLGAFLDSELAYYEKCREALLVLKAEWPAGSLSTVNSRVGRSRSNTAHSFQERYIIEEEPGSPPSPDSRPSIRPHRAVSNVSAHGSYSRPESPAKQVRPDYARSMTFEGPTQLRRDPSAPEMPRITRVPSDTLTIRSAKSQLRPVSLHVPQNQDVFNDQDDSAHSESPDRFTEERSVSPATSGVREETASEIDVYLNRPCFEPIKMATVQQNPVMGGGPGALPPNLTSAQVQETYQKFRRMQEAKVPPTDPEYIKAHRLLSAVQQNQAYRKLQQQQQLQQRAQQMANQSQGNAQAASPVANGTNGTVKQDGMVPANGDAQANGGASANRAGSSTSQSFTSEQLFVLKNQIQAFRLLSRNLPIPANIQKQLFSSKKLAQPQTDGAVAPPAQPVSAMPAQADGPVEPVIEQKAWYETFESPYSSLAPAISFADHATRSKRPRIPALLPIGVDIDEIREERERLLYNRIQARKAELAALPVNIGVWDTSKSDSPTGDDSLKIKALIEFKKLSLLQKQRDFRKEIQQELFTHDNLAVTANRSLHRRLKKQSLREARITEKLEKQQRDARESKEKKKQYDHLQAIINHGQDIRSNASSQLQRQHKLGRMMIAHHQFMEREEQKRIERTAKQRLQALKANDEETYLKLLGQAKDSRISHLLNQTDGFLKQLAASVRQQQRVQLEQYGDMEAPSEDEEADESDEEGQGRVDYYAIAHRIKEEVTSQPSILVGGTLKEYQLKGLQWMISLYNNNLNGVLADEMGLGKTIQSISLITYLIERKKQPGPYLVIVPLSTLTNWNLEFERWAPSISRIVYKGPPMARKQQQQRIRYGQFQVLLTTYEYIIKDRPVLSKIKWLHMIIDEGHRMKNAQSKLSSTLTQYYTTRYRLILTGTPLQNNLTELWAILNFVLPTIFKSVKSFDEWFNTPFANTGGQDKMELSEEEQLLVIRRLHKVLRPFLLRRLKKDVEKDLPDKQERVIKCRFSALQAKLYKQLMVHNKLAVADGKGGKTGMRGLSNMLMQLRKLCNHPFVFEAVEDQMNPSRYTNDTIWRTAGKFELLDRILPKFKATGHRVLMFFQMTQIMNIMEDFLRLRDIKYLRLDGSTKSDDRSELLRLFNAPGSEYFCFLLSTRAGGLGLNLQTADTVIIYDSDWNPHQDLQAQDRAHRIGQKNEVRILRLISSNSVEEKILEKAQFKLDMDGKVIQAGRFDNKSTNEERDALLRTLLESAENAEAAGEQDEMDDDDLNAIMARSEDEALLFAKIDQERNVKGDYGPGRELPRLMGESELPEIYLSEENPAEPEVEEYAGRGARERKIMKYDDGLTEEQWLMAVDADDDTIEDAIARKEARIHKRRTNKEKRTKGGDYESTPEAESEEELQPRKRGRKPGPQKRKAEEIVEEEPPKKKRGRQARVQETLSNAERAALQKVLKKVYDALMNLEVEDPEASADSSDSDDGPVMRPVIPPFLVRPDKKMFPDYYQFIQNPIAMDIIQKKMDNHIYQNSTCDRTLSEEVAKYPELSEAGDGASSVVDGQSTVTGTPAPPSGTGSMKLKLTLNGNGSRAASGVPTNGTDSGIPSDEE</sequence>
<dbReference type="InterPro" id="IPR001487">
    <property type="entry name" value="Bromodomain"/>
</dbReference>
<dbReference type="GO" id="GO:0035973">
    <property type="term" value="P:aggrephagy"/>
    <property type="evidence" value="ECO:0007669"/>
    <property type="project" value="EnsemblFungi"/>
</dbReference>
<keyword evidence="3" id="KW-0378">Hydrolase</keyword>
<dbReference type="SMART" id="SM00297">
    <property type="entry name" value="BROMO"/>
    <property type="match status" value="1"/>
</dbReference>
<evidence type="ECO:0000256" key="4">
    <source>
        <dbReference type="ARBA" id="ARBA00022806"/>
    </source>
</evidence>
<feature type="compositionally biased region" description="Basic and acidic residues" evidence="12">
    <location>
        <begin position="351"/>
        <end position="366"/>
    </location>
</feature>
<dbReference type="FunFam" id="1.20.5.170:FF:000072">
    <property type="entry name" value="Putative chromatin structure-remodeling complex subunit snf21"/>
    <property type="match status" value="1"/>
</dbReference>
<dbReference type="GO" id="GO:0140658">
    <property type="term" value="F:ATP-dependent chromatin remodeler activity"/>
    <property type="evidence" value="ECO:0007669"/>
    <property type="project" value="EnsemblFungi"/>
</dbReference>
<feature type="domain" description="Helicase C-terminal" evidence="16">
    <location>
        <begin position="1241"/>
        <end position="1404"/>
    </location>
</feature>
<dbReference type="GO" id="GO:0005524">
    <property type="term" value="F:ATP binding"/>
    <property type="evidence" value="ECO:0007669"/>
    <property type="project" value="UniProtKB-KW"/>
</dbReference>
<feature type="domain" description="BAR" evidence="14">
    <location>
        <begin position="15"/>
        <end position="238"/>
    </location>
</feature>
<dbReference type="Pfam" id="PF14619">
    <property type="entry name" value="SnAC"/>
    <property type="match status" value="1"/>
</dbReference>
<dbReference type="SUPFAM" id="SSF47370">
    <property type="entry name" value="Bromodomain"/>
    <property type="match status" value="1"/>
</dbReference>
<dbReference type="GO" id="GO:0016787">
    <property type="term" value="F:hydrolase activity"/>
    <property type="evidence" value="ECO:0007669"/>
    <property type="project" value="UniProtKB-KW"/>
</dbReference>
<keyword evidence="11" id="KW-0175">Coiled coil</keyword>
<dbReference type="GO" id="GO:0031492">
    <property type="term" value="F:nucleosomal DNA binding"/>
    <property type="evidence" value="ECO:0007669"/>
    <property type="project" value="EnsemblFungi"/>
</dbReference>
<dbReference type="SUPFAM" id="SSF103657">
    <property type="entry name" value="BAR/IMD domain-like"/>
    <property type="match status" value="1"/>
</dbReference>
<feature type="region of interest" description="Disordered" evidence="12">
    <location>
        <begin position="1528"/>
        <end position="1601"/>
    </location>
</feature>
<organism evidence="19 20">
    <name type="scientific">Phaeomoniella chlamydospora</name>
    <name type="common">Phaeoacremonium chlamydosporum</name>
    <dbReference type="NCBI Taxonomy" id="158046"/>
    <lineage>
        <taxon>Eukaryota</taxon>
        <taxon>Fungi</taxon>
        <taxon>Dikarya</taxon>
        <taxon>Ascomycota</taxon>
        <taxon>Pezizomycotina</taxon>
        <taxon>Eurotiomycetes</taxon>
        <taxon>Chaetothyriomycetidae</taxon>
        <taxon>Phaeomoniellales</taxon>
        <taxon>Phaeomoniellaceae</taxon>
        <taxon>Phaeomoniella</taxon>
    </lineage>
</organism>